<dbReference type="Proteomes" id="UP000010121">
    <property type="component" value="Unassembled WGS sequence"/>
</dbReference>
<dbReference type="OrthoDB" id="6973663at2"/>
<dbReference type="EMBL" id="ACYY01000004">
    <property type="protein sequence ID" value="EEW26268.1"/>
    <property type="molecule type" value="Genomic_DNA"/>
</dbReference>
<protein>
    <submittedName>
        <fullName evidence="1">Transcriptional regulator, TetR family</fullName>
    </submittedName>
</protein>
<dbReference type="eggNOG" id="COG1309">
    <property type="taxonomic scope" value="Bacteria"/>
</dbReference>
<accession>C8RYT0</accession>
<dbReference type="Gene3D" id="1.10.357.10">
    <property type="entry name" value="Tetracycline Repressor, domain 2"/>
    <property type="match status" value="1"/>
</dbReference>
<proteinExistence type="predicted"/>
<keyword evidence="2" id="KW-1185">Reference proteome</keyword>
<dbReference type="AlphaFoldDB" id="C8RYT0"/>
<dbReference type="SUPFAM" id="SSF46689">
    <property type="entry name" value="Homeodomain-like"/>
    <property type="match status" value="1"/>
</dbReference>
<name>C8RYT0_9RHOB</name>
<sequence length="168" mass="17574">MARNKIIPDAEVYATIRALLAAGGDKAVAFASVARSTGLAAPTLVQRFGSRDRMLALALAASWDAMDAATIAAETEAEAGPKGAQALLKVLGAEAEVDLALLAVDFRDATLRARAEAWRARVEAALAARLGDAEAAALLFAAWQGQMLWRNVGGKGFRLKDAVKRISG</sequence>
<dbReference type="InterPro" id="IPR009057">
    <property type="entry name" value="Homeodomain-like_sf"/>
</dbReference>
<dbReference type="RefSeq" id="WP_008028598.1">
    <property type="nucleotide sequence ID" value="NZ_ACYY01000004.1"/>
</dbReference>
<evidence type="ECO:0000313" key="2">
    <source>
        <dbReference type="Proteomes" id="UP000010121"/>
    </source>
</evidence>
<reference evidence="1 2" key="1">
    <citation type="submission" date="2009-08" db="EMBL/GenBank/DDBJ databases">
        <title>The draft genome of Rhodobacter sp. SW2.</title>
        <authorList>
            <consortium name="US DOE Joint Genome Institute (JGI-PGF)"/>
            <person name="Lucas S."/>
            <person name="Copeland A."/>
            <person name="Lapidus A."/>
            <person name="Glavina del Rio T."/>
            <person name="Tice H."/>
            <person name="Bruce D."/>
            <person name="Goodwin L."/>
            <person name="Pitluck S."/>
            <person name="Larimer F."/>
            <person name="Land M.L."/>
            <person name="Hauser L."/>
            <person name="Emerson D."/>
        </authorList>
    </citation>
    <scope>NUCLEOTIDE SEQUENCE [LARGE SCALE GENOMIC DNA]</scope>
    <source>
        <strain evidence="1 2">SW2</strain>
    </source>
</reference>
<organism evidence="1 2">
    <name type="scientific">Rhodobacter ferrooxidans</name>
    <dbReference type="NCBI Taxonomy" id="371731"/>
    <lineage>
        <taxon>Bacteria</taxon>
        <taxon>Pseudomonadati</taxon>
        <taxon>Pseudomonadota</taxon>
        <taxon>Alphaproteobacteria</taxon>
        <taxon>Rhodobacterales</taxon>
        <taxon>Rhodobacter group</taxon>
        <taxon>Rhodobacter</taxon>
    </lineage>
</organism>
<comment type="caution">
    <text evidence="1">The sequence shown here is derived from an EMBL/GenBank/DDBJ whole genome shotgun (WGS) entry which is preliminary data.</text>
</comment>
<gene>
    <name evidence="1" type="ORF">Rsw2DRAFT_0958</name>
</gene>
<evidence type="ECO:0000313" key="1">
    <source>
        <dbReference type="EMBL" id="EEW26268.1"/>
    </source>
</evidence>